<comment type="similarity">
    <text evidence="1">Belongs to the short-chain dehydrogenases/reductases (SDR) family.</text>
</comment>
<dbReference type="Pfam" id="PF13561">
    <property type="entry name" value="adh_short_C2"/>
    <property type="match status" value="1"/>
</dbReference>
<gene>
    <name evidence="2" type="ORF">SAMN05421790_104176</name>
</gene>
<dbReference type="EMBL" id="FTOD01000004">
    <property type="protein sequence ID" value="SIS73304.1"/>
    <property type="molecule type" value="Genomic_DNA"/>
</dbReference>
<name>A0A1N7LHM5_9BACL</name>
<dbReference type="GO" id="GO:0016616">
    <property type="term" value="F:oxidoreductase activity, acting on the CH-OH group of donors, NAD or NADP as acceptor"/>
    <property type="evidence" value="ECO:0007669"/>
    <property type="project" value="TreeGrafter"/>
</dbReference>
<dbReference type="AlphaFoldDB" id="A0A1N7LHM5"/>
<dbReference type="PANTHER" id="PTHR42760">
    <property type="entry name" value="SHORT-CHAIN DEHYDROGENASES/REDUCTASES FAMILY MEMBER"/>
    <property type="match status" value="1"/>
</dbReference>
<proteinExistence type="inferred from homology"/>
<reference evidence="3" key="1">
    <citation type="submission" date="2017-01" db="EMBL/GenBank/DDBJ databases">
        <authorList>
            <person name="Varghese N."/>
            <person name="Submissions S."/>
        </authorList>
    </citation>
    <scope>NUCLEOTIDE SEQUENCE [LARGE SCALE GENOMIC DNA]</scope>
    <source>
        <strain evidence="3">DSM 45196</strain>
    </source>
</reference>
<sequence>MQLNEKPVALVTGSSGGLGRMAAEVLAEAGWSLAAHFRNHREPAREMVDQLAAEGRQAHLFQADVSRRDEALQLVRDVEDRFGRLDALIHAVGPFIRERRRFADYDLDDVDEMVDGNLKSALYMVHAGLPLLRRVGCGRIILFGFGRAGEAPAWPDRAAYAAAKTGLVSFVKTLSVEEAPFGVTVNMVCPGDIVGENKLKRIVEVEGVEDEETPLGRPGSGEDVARVIRFLCERKSDFVTGNIIHVTGGLDVIHPTSKA</sequence>
<dbReference type="InterPro" id="IPR036291">
    <property type="entry name" value="NAD(P)-bd_dom_sf"/>
</dbReference>
<keyword evidence="3" id="KW-1185">Reference proteome</keyword>
<dbReference type="SUPFAM" id="SSF51735">
    <property type="entry name" value="NAD(P)-binding Rossmann-fold domains"/>
    <property type="match status" value="1"/>
</dbReference>
<accession>A0A1N7LHM5</accession>
<evidence type="ECO:0000313" key="2">
    <source>
        <dbReference type="EMBL" id="SIS73304.1"/>
    </source>
</evidence>
<protein>
    <submittedName>
        <fullName evidence="2">3-oxoacyl-[acyl-carrier protein] reductase</fullName>
    </submittedName>
</protein>
<organism evidence="2 3">
    <name type="scientific">Kroppenstedtia eburnea</name>
    <dbReference type="NCBI Taxonomy" id="714067"/>
    <lineage>
        <taxon>Bacteria</taxon>
        <taxon>Bacillati</taxon>
        <taxon>Bacillota</taxon>
        <taxon>Bacilli</taxon>
        <taxon>Bacillales</taxon>
        <taxon>Thermoactinomycetaceae</taxon>
        <taxon>Kroppenstedtia</taxon>
    </lineage>
</organism>
<dbReference type="CDD" id="cd05233">
    <property type="entry name" value="SDR_c"/>
    <property type="match status" value="1"/>
</dbReference>
<dbReference type="GO" id="GO:0030497">
    <property type="term" value="P:fatty acid elongation"/>
    <property type="evidence" value="ECO:0007669"/>
    <property type="project" value="TreeGrafter"/>
</dbReference>
<dbReference type="Proteomes" id="UP000186795">
    <property type="component" value="Unassembled WGS sequence"/>
</dbReference>
<evidence type="ECO:0000256" key="1">
    <source>
        <dbReference type="ARBA" id="ARBA00006484"/>
    </source>
</evidence>
<dbReference type="PANTHER" id="PTHR42760:SF36">
    <property type="entry name" value="OXIDOREDUCTASE YTKK-RELATED"/>
    <property type="match status" value="1"/>
</dbReference>
<dbReference type="Gene3D" id="3.40.50.720">
    <property type="entry name" value="NAD(P)-binding Rossmann-like Domain"/>
    <property type="match status" value="1"/>
</dbReference>
<dbReference type="InterPro" id="IPR002347">
    <property type="entry name" value="SDR_fam"/>
</dbReference>
<evidence type="ECO:0000313" key="3">
    <source>
        <dbReference type="Proteomes" id="UP000186795"/>
    </source>
</evidence>
<dbReference type="PRINTS" id="PR00081">
    <property type="entry name" value="GDHRDH"/>
</dbReference>